<dbReference type="PANTHER" id="PTHR13914">
    <property type="entry name" value="PROLINE OXIDASE"/>
    <property type="match status" value="1"/>
</dbReference>
<dbReference type="InterPro" id="IPR002872">
    <property type="entry name" value="Proline_DH_dom"/>
</dbReference>
<dbReference type="GO" id="GO:0071949">
    <property type="term" value="F:FAD binding"/>
    <property type="evidence" value="ECO:0007669"/>
    <property type="project" value="TreeGrafter"/>
</dbReference>
<dbReference type="Pfam" id="PF01619">
    <property type="entry name" value="Pro_dh"/>
    <property type="match status" value="1"/>
</dbReference>
<dbReference type="InterPro" id="IPR015659">
    <property type="entry name" value="Proline_oxidase"/>
</dbReference>
<dbReference type="InterPro" id="IPR029041">
    <property type="entry name" value="FAD-linked_oxidoreductase-like"/>
</dbReference>
<comment type="caution">
    <text evidence="3">The sequence shown here is derived from an EMBL/GenBank/DDBJ whole genome shotgun (WGS) entry which is preliminary data.</text>
</comment>
<accession>A0A7X9FPL0</accession>
<name>A0A7X9FPL0_9DELT</name>
<evidence type="ECO:0000313" key="3">
    <source>
        <dbReference type="EMBL" id="NMC61822.1"/>
    </source>
</evidence>
<dbReference type="AlphaFoldDB" id="A0A7X9FPL0"/>
<evidence type="ECO:0000256" key="1">
    <source>
        <dbReference type="ARBA" id="ARBA00023002"/>
    </source>
</evidence>
<dbReference type="PANTHER" id="PTHR13914:SF0">
    <property type="entry name" value="PROLINE DEHYDROGENASE 1, MITOCHONDRIAL"/>
    <property type="match status" value="1"/>
</dbReference>
<dbReference type="SUPFAM" id="SSF51730">
    <property type="entry name" value="FAD-linked oxidoreductase"/>
    <property type="match status" value="1"/>
</dbReference>
<feature type="domain" description="Proline dehydrogenase" evidence="2">
    <location>
        <begin position="82"/>
        <end position="375"/>
    </location>
</feature>
<evidence type="ECO:0000259" key="2">
    <source>
        <dbReference type="Pfam" id="PF01619"/>
    </source>
</evidence>
<dbReference type="GO" id="GO:0010133">
    <property type="term" value="P:L-proline catabolic process to L-glutamate"/>
    <property type="evidence" value="ECO:0007669"/>
    <property type="project" value="TreeGrafter"/>
</dbReference>
<reference evidence="3 4" key="1">
    <citation type="journal article" date="2020" name="Biotechnol. Biofuels">
        <title>New insights from the biogas microbiome by comprehensive genome-resolved metagenomics of nearly 1600 species originating from multiple anaerobic digesters.</title>
        <authorList>
            <person name="Campanaro S."/>
            <person name="Treu L."/>
            <person name="Rodriguez-R L.M."/>
            <person name="Kovalovszki A."/>
            <person name="Ziels R.M."/>
            <person name="Maus I."/>
            <person name="Zhu X."/>
            <person name="Kougias P.G."/>
            <person name="Basile A."/>
            <person name="Luo G."/>
            <person name="Schluter A."/>
            <person name="Konstantinidis K.T."/>
            <person name="Angelidaki I."/>
        </authorList>
    </citation>
    <scope>NUCLEOTIDE SEQUENCE [LARGE SCALE GENOMIC DNA]</scope>
    <source>
        <strain evidence="3">AS27yjCOA_65</strain>
    </source>
</reference>
<sequence>MQECKNFDPEATEFVFSKLTNTDLRRAYFLFWCMAHPSLNRLGQFLINSSFKFNIPIEWFVEATIFRQFCGGTTLEKTVSVIDSLWSSSIGSILDLSIEGNDTESSRDRTANEIASGIVFSVSIKPKVPMFAVKLTGLFDFNILEKKHARIPLNDIETKQYKLGLQRIETISKAAHDNDIAISIDAEQSWIQDPIDEICLDLMRRYNKTKPIIGTTFQFYRHDRIGYFQNLLETAKKESFVLAFKAVRGAYMESERERAKQLGYLSPIHPNKQSTDEAFNSALEITIKNISHLSFWIATHNQESCLYAIKLMSEKGLKASDPRISFAQLRGMSDNISYNLAHAGYRVAKYLPFGPVKHVLPYLFRRADENTAVSREQPARELEFIRREMKRRKLL</sequence>
<dbReference type="EMBL" id="JAAZON010000055">
    <property type="protein sequence ID" value="NMC61822.1"/>
    <property type="molecule type" value="Genomic_DNA"/>
</dbReference>
<proteinExistence type="predicted"/>
<protein>
    <submittedName>
        <fullName evidence="3">Proline dehydrogenase</fullName>
    </submittedName>
</protein>
<organism evidence="3 4">
    <name type="scientific">SAR324 cluster bacterium</name>
    <dbReference type="NCBI Taxonomy" id="2024889"/>
    <lineage>
        <taxon>Bacteria</taxon>
        <taxon>Deltaproteobacteria</taxon>
        <taxon>SAR324 cluster</taxon>
    </lineage>
</organism>
<dbReference type="Gene3D" id="3.20.20.220">
    <property type="match status" value="1"/>
</dbReference>
<dbReference type="Proteomes" id="UP000524246">
    <property type="component" value="Unassembled WGS sequence"/>
</dbReference>
<evidence type="ECO:0000313" key="4">
    <source>
        <dbReference type="Proteomes" id="UP000524246"/>
    </source>
</evidence>
<dbReference type="GO" id="GO:0004657">
    <property type="term" value="F:proline dehydrogenase activity"/>
    <property type="evidence" value="ECO:0007669"/>
    <property type="project" value="InterPro"/>
</dbReference>
<keyword evidence="1" id="KW-0560">Oxidoreductase</keyword>
<gene>
    <name evidence="3" type="ORF">GYA55_01500</name>
</gene>